<evidence type="ECO:0000256" key="3">
    <source>
        <dbReference type="ARBA" id="ARBA00022692"/>
    </source>
</evidence>
<feature type="transmembrane region" description="Helical" evidence="7">
    <location>
        <begin position="640"/>
        <end position="657"/>
    </location>
</feature>
<feature type="transmembrane region" description="Helical" evidence="7">
    <location>
        <begin position="734"/>
        <end position="755"/>
    </location>
</feature>
<keyword evidence="4 7" id="KW-1133">Transmembrane helix</keyword>
<evidence type="ECO:0000256" key="6">
    <source>
        <dbReference type="SAM" id="MobiDB-lite"/>
    </source>
</evidence>
<feature type="transmembrane region" description="Helical" evidence="7">
    <location>
        <begin position="181"/>
        <end position="202"/>
    </location>
</feature>
<feature type="transmembrane region" description="Helical" evidence="7">
    <location>
        <begin position="121"/>
        <end position="141"/>
    </location>
</feature>
<feature type="transmembrane region" description="Helical" evidence="7">
    <location>
        <begin position="607"/>
        <end position="628"/>
    </location>
</feature>
<feature type="transmembrane region" description="Helical" evidence="7">
    <location>
        <begin position="850"/>
        <end position="874"/>
    </location>
</feature>
<organism evidence="8 9">
    <name type="scientific">Micromonospora rhizosphaerae</name>
    <dbReference type="NCBI Taxonomy" id="568872"/>
    <lineage>
        <taxon>Bacteria</taxon>
        <taxon>Bacillati</taxon>
        <taxon>Actinomycetota</taxon>
        <taxon>Actinomycetes</taxon>
        <taxon>Micromonosporales</taxon>
        <taxon>Micromonosporaceae</taxon>
        <taxon>Micromonospora</taxon>
    </lineage>
</organism>
<evidence type="ECO:0000256" key="7">
    <source>
        <dbReference type="SAM" id="Phobius"/>
    </source>
</evidence>
<feature type="transmembrane region" description="Helical" evidence="7">
    <location>
        <begin position="368"/>
        <end position="388"/>
    </location>
</feature>
<evidence type="ECO:0000256" key="2">
    <source>
        <dbReference type="ARBA" id="ARBA00022475"/>
    </source>
</evidence>
<gene>
    <name evidence="8" type="ORF">GA0070624_2875</name>
</gene>
<evidence type="ECO:0000313" key="9">
    <source>
        <dbReference type="Proteomes" id="UP000199413"/>
    </source>
</evidence>
<feature type="transmembrane region" description="Helical" evidence="7">
    <location>
        <begin position="823"/>
        <end position="844"/>
    </location>
</feature>
<keyword evidence="9" id="KW-1185">Reference proteome</keyword>
<dbReference type="Proteomes" id="UP000199413">
    <property type="component" value="Unassembled WGS sequence"/>
</dbReference>
<feature type="transmembrane region" description="Helical" evidence="7">
    <location>
        <begin position="298"/>
        <end position="319"/>
    </location>
</feature>
<feature type="transmembrane region" description="Helical" evidence="7">
    <location>
        <begin position="1253"/>
        <end position="1275"/>
    </location>
</feature>
<evidence type="ECO:0000256" key="4">
    <source>
        <dbReference type="ARBA" id="ARBA00022989"/>
    </source>
</evidence>
<feature type="transmembrane region" description="Helical" evidence="7">
    <location>
        <begin position="52"/>
        <end position="70"/>
    </location>
</feature>
<name>A0A1C6S4J4_9ACTN</name>
<keyword evidence="5 7" id="KW-0472">Membrane</keyword>
<feature type="transmembrane region" description="Helical" evidence="7">
    <location>
        <begin position="223"/>
        <end position="249"/>
    </location>
</feature>
<feature type="transmembrane region" description="Helical" evidence="7">
    <location>
        <begin position="886"/>
        <end position="909"/>
    </location>
</feature>
<feature type="transmembrane region" description="Helical" evidence="7">
    <location>
        <begin position="523"/>
        <end position="543"/>
    </location>
</feature>
<comment type="subcellular location">
    <subcellularLocation>
        <location evidence="1">Cell membrane</location>
        <topology evidence="1">Multi-pass membrane protein</topology>
    </subcellularLocation>
</comment>
<feature type="transmembrane region" description="Helical" evidence="7">
    <location>
        <begin position="451"/>
        <end position="468"/>
    </location>
</feature>
<feature type="transmembrane region" description="Helical" evidence="7">
    <location>
        <begin position="153"/>
        <end position="175"/>
    </location>
</feature>
<sequence length="1303" mass="138212">MSVATRDETAAKGGVLLVARFAVIALLNYALGIVLAWLLSDEEYGQVSTVQAALLLAAYTVNSGFPWIVATTEARRGRIDPGYAGAVFRSSLLGNTAFGLALAFGFVFLQAAGVRLLPPESLLMVAMVAASFPIFAVNAVFKGALHGRRRFSAFGLVQVAEVLVKCLVAVVLVVALNLGAAAVACAFLAGSLVAAVLGAWRLRDDLPLRGGRLAGISTYRSTLPMFVGSAGFALFATADVLGLHSIGYASGLTATTVAMYQVAVLLGRAPYFVADALVDAVFPFIARRHDSPESSHRWFSAAARWIFLAVVPIELVLVVRPQPFLQLFFPAAYQAVLPLIQVVSLGALGMIGCGIYGKSLQALGRRGAVATVMPAVLVVEFTVLAVLVPRLAAMGAAIAFALAGWTGALLLALTYHRHQRIGLPGRDRAARYAAALLALLGGLAVTPQAPAVLTLGLVTVAGLAYLGVARSLNLITSADVSRLRGLADKARLLPVGAMPPIATATVRALRTGWGRYGWRRARLPAALMLALLALTGLLFTANITTSPDTQYDEVVYTRAAQQVATTGELTWSTEPVFVHPPLYFLLQSAWLKLLGLGDAPLFDAIHAARLITATAGAVDVVLLGLLCLAVTPTVRRGRRLLLVAAVVVVAATDPVLLRYSRLAMIEPLALLGCLVTILVSWRARHWSTRRHLLVVGLLTGMTLLVKEISVFLLLSPVVFGALASERRYLRRAAGSLAIGCTFWLAFPLWAALLGASGRFWEVKLFTLQRLLGLLQVTGWNRPGVSFTAAVTRSAPQYLSTYLLLALGAVALVWLFLRRNNEAATYLLAFLGCSYTFAAYILVQGTLNEQFFVYIVPAAIIGALLGLDALLTALLSRARTSFLPAMGTLLAGGLAVGLAALLPVTALLSWGSQYARSHNNGIEQMSGFVDTHFPACATFNTSGDVQKYVYSLQGQTVTRFGSGPGALAHGVHFFFLNPKDAISGYGRMSPDLADWIRSNGHPVATYASNTHHGVQLWEVKPDQYEQSADLEPIHGGVFVHTVGSRCGGFSVKDDADGLFLREFGALGGKSVVGAPISRPWRQGDRAYQAFNGVLMESSPRAPGRLPAVRSVPAVAGLATQHPATYRRYQLPPIRYPDTARPPTSQVLGHLNDVRIARAYLGVPLAEATDSDVARALDHLGSPLGPATTMPDGAVRQAFSAVIFERPAVAADVVRLAPVGRALDEARHVVPASAAQPQAPPPLPAAPQARLPSTVAPLITSLAGLLLAHLAVSAVLARPRRLPRRTVRPSPASVWTPDTSKGPAS</sequence>
<dbReference type="PANTHER" id="PTHR30250:SF11">
    <property type="entry name" value="O-ANTIGEN TRANSPORTER-RELATED"/>
    <property type="match status" value="1"/>
</dbReference>
<feature type="transmembrane region" description="Helical" evidence="7">
    <location>
        <begin position="798"/>
        <end position="816"/>
    </location>
</feature>
<feature type="region of interest" description="Disordered" evidence="6">
    <location>
        <begin position="1281"/>
        <end position="1303"/>
    </location>
</feature>
<feature type="transmembrane region" description="Helical" evidence="7">
    <location>
        <begin position="21"/>
        <end position="40"/>
    </location>
</feature>
<feature type="transmembrane region" description="Helical" evidence="7">
    <location>
        <begin position="269"/>
        <end position="286"/>
    </location>
</feature>
<proteinExistence type="predicted"/>
<evidence type="ECO:0000256" key="1">
    <source>
        <dbReference type="ARBA" id="ARBA00004651"/>
    </source>
</evidence>
<dbReference type="STRING" id="568872.GA0070624_2875"/>
<dbReference type="PANTHER" id="PTHR30250">
    <property type="entry name" value="PST FAMILY PREDICTED COLANIC ACID TRANSPORTER"/>
    <property type="match status" value="1"/>
</dbReference>
<feature type="transmembrane region" description="Helical" evidence="7">
    <location>
        <begin position="663"/>
        <end position="681"/>
    </location>
</feature>
<feature type="transmembrane region" description="Helical" evidence="7">
    <location>
        <begin position="428"/>
        <end position="445"/>
    </location>
</feature>
<dbReference type="InterPro" id="IPR050833">
    <property type="entry name" value="Poly_Biosynth_Transport"/>
</dbReference>
<dbReference type="RefSeq" id="WP_091341275.1">
    <property type="nucleotide sequence ID" value="NZ_FMHV01000002.1"/>
</dbReference>
<feature type="transmembrane region" description="Helical" evidence="7">
    <location>
        <begin position="394"/>
        <end position="416"/>
    </location>
</feature>
<feature type="transmembrane region" description="Helical" evidence="7">
    <location>
        <begin position="91"/>
        <end position="109"/>
    </location>
</feature>
<protein>
    <submittedName>
        <fullName evidence="8">Membrane protein involved in the export of O-antigen and teichoic acid</fullName>
    </submittedName>
</protein>
<evidence type="ECO:0000256" key="5">
    <source>
        <dbReference type="ARBA" id="ARBA00023136"/>
    </source>
</evidence>
<reference evidence="9" key="1">
    <citation type="submission" date="2016-06" db="EMBL/GenBank/DDBJ databases">
        <authorList>
            <person name="Varghese N."/>
            <person name="Submissions Spin"/>
        </authorList>
    </citation>
    <scope>NUCLEOTIDE SEQUENCE [LARGE SCALE GENOMIC DNA]</scope>
    <source>
        <strain evidence="9">DSM 45431</strain>
    </source>
</reference>
<dbReference type="OrthoDB" id="3278895at2"/>
<accession>A0A1C6S4J4</accession>
<evidence type="ECO:0000313" key="8">
    <source>
        <dbReference type="EMBL" id="SCL24195.1"/>
    </source>
</evidence>
<dbReference type="EMBL" id="FMHV01000002">
    <property type="protein sequence ID" value="SCL24195.1"/>
    <property type="molecule type" value="Genomic_DNA"/>
</dbReference>
<feature type="transmembrane region" description="Helical" evidence="7">
    <location>
        <begin position="331"/>
        <end position="356"/>
    </location>
</feature>
<keyword evidence="3 7" id="KW-0812">Transmembrane</keyword>
<keyword evidence="2" id="KW-1003">Cell membrane</keyword>
<dbReference type="GO" id="GO:0005886">
    <property type="term" value="C:plasma membrane"/>
    <property type="evidence" value="ECO:0007669"/>
    <property type="project" value="UniProtKB-SubCell"/>
</dbReference>